<protein>
    <recommendedName>
        <fullName evidence="5">F-box domain-containing protein</fullName>
    </recommendedName>
</protein>
<dbReference type="InterPro" id="IPR011043">
    <property type="entry name" value="Gal_Oxase/kelch_b-propeller"/>
</dbReference>
<reference evidence="3" key="1">
    <citation type="submission" date="2024-10" db="EMBL/GenBank/DDBJ databases">
        <authorList>
            <person name="Ryan C."/>
        </authorList>
    </citation>
    <scope>NUCLEOTIDE SEQUENCE [LARGE SCALE GENOMIC DNA]</scope>
</reference>
<feature type="domain" description="F-box protein AT5G49610-like beta-propeller" evidence="2">
    <location>
        <begin position="173"/>
        <end position="372"/>
    </location>
</feature>
<evidence type="ECO:0000259" key="2">
    <source>
        <dbReference type="Pfam" id="PF23635"/>
    </source>
</evidence>
<dbReference type="Proteomes" id="UP001497457">
    <property type="component" value="Chromosome 8b"/>
</dbReference>
<evidence type="ECO:0000313" key="3">
    <source>
        <dbReference type="EMBL" id="CAL5091858.1"/>
    </source>
</evidence>
<evidence type="ECO:0000313" key="4">
    <source>
        <dbReference type="Proteomes" id="UP001497457"/>
    </source>
</evidence>
<name>A0ABC9GDS2_9POAL</name>
<dbReference type="InterPro" id="IPR001810">
    <property type="entry name" value="F-box_dom"/>
</dbReference>
<dbReference type="PANTHER" id="PTHR32133">
    <property type="entry name" value="OS07G0120400 PROTEIN"/>
    <property type="match status" value="1"/>
</dbReference>
<dbReference type="SUPFAM" id="SSF81383">
    <property type="entry name" value="F-box domain"/>
    <property type="match status" value="1"/>
</dbReference>
<evidence type="ECO:0000259" key="1">
    <source>
        <dbReference type="Pfam" id="PF12937"/>
    </source>
</evidence>
<gene>
    <name evidence="3" type="ORF">URODEC1_LOCUS114593</name>
</gene>
<organism evidence="3 4">
    <name type="scientific">Urochloa decumbens</name>
    <dbReference type="NCBI Taxonomy" id="240449"/>
    <lineage>
        <taxon>Eukaryota</taxon>
        <taxon>Viridiplantae</taxon>
        <taxon>Streptophyta</taxon>
        <taxon>Embryophyta</taxon>
        <taxon>Tracheophyta</taxon>
        <taxon>Spermatophyta</taxon>
        <taxon>Magnoliopsida</taxon>
        <taxon>Liliopsida</taxon>
        <taxon>Poales</taxon>
        <taxon>Poaceae</taxon>
        <taxon>PACMAD clade</taxon>
        <taxon>Panicoideae</taxon>
        <taxon>Panicodae</taxon>
        <taxon>Paniceae</taxon>
        <taxon>Melinidinae</taxon>
        <taxon>Urochloa</taxon>
    </lineage>
</organism>
<dbReference type="PANTHER" id="PTHR32133:SF386">
    <property type="entry name" value="F-BOX DOMAIN-CONTAINING PROTEIN"/>
    <property type="match status" value="1"/>
</dbReference>
<dbReference type="Pfam" id="PF12937">
    <property type="entry name" value="F-box-like"/>
    <property type="match status" value="1"/>
</dbReference>
<dbReference type="InterPro" id="IPR056594">
    <property type="entry name" value="AT5G49610-like_b-prop"/>
</dbReference>
<sequence>MEPPPPPPRPPPALPDELVEEILIRSPPDDPASLVRAALVCKRWCRLVSGAGLRRRFIQIHRAPPMLGFLFGTRSRTRFVPTSTFRPRPPHGGGSFWRAWRPIDARHGRVLLHGIGSKPGEPIGDLFAVWDPITGDLRDVPTPREYLKLRCWTAAVLCAAAGGACDHLDCHCGSFQVVIVGCDDHEQTDACIYSSVTGAWRQPAFSQLQHHGAFLYMEAASAFVSNTLYFVFGAGSNLLEYNVASQEMSVIDLPPAYSGQYVGCITTEDGRLGFATAEYSKLYWWSREAGHDGDDGWTKTRVIELEKLVPADAHFSISLQLVGFADGVGVLFVVTGDRLFTIDLKSNQVKKVCNVTDICTSNIFPYMSFFTPAPPVASMGEGPRAASSSA</sequence>
<dbReference type="AlphaFoldDB" id="A0ABC9GDS2"/>
<dbReference type="Gene3D" id="1.20.1280.50">
    <property type="match status" value="1"/>
</dbReference>
<evidence type="ECO:0008006" key="5">
    <source>
        <dbReference type="Google" id="ProtNLM"/>
    </source>
</evidence>
<proteinExistence type="predicted"/>
<dbReference type="SUPFAM" id="SSF50965">
    <property type="entry name" value="Galactose oxidase, central domain"/>
    <property type="match status" value="1"/>
</dbReference>
<dbReference type="InterPro" id="IPR036047">
    <property type="entry name" value="F-box-like_dom_sf"/>
</dbReference>
<keyword evidence="4" id="KW-1185">Reference proteome</keyword>
<dbReference type="Pfam" id="PF23635">
    <property type="entry name" value="Beta-prop_AT5G49610-like"/>
    <property type="match status" value="1"/>
</dbReference>
<accession>A0ABC9GDS2</accession>
<feature type="domain" description="F-box" evidence="1">
    <location>
        <begin position="13"/>
        <end position="56"/>
    </location>
</feature>
<dbReference type="EMBL" id="OZ075118">
    <property type="protein sequence ID" value="CAL5091858.1"/>
    <property type="molecule type" value="Genomic_DNA"/>
</dbReference>